<dbReference type="GO" id="GO:0016717">
    <property type="term" value="F:oxidoreductase activity, acting on paired donors, with oxidation of a pair of donors resulting in the reduction of molecular oxygen to two molecules of water"/>
    <property type="evidence" value="ECO:0007669"/>
    <property type="project" value="InterPro"/>
</dbReference>
<evidence type="ECO:0000256" key="5">
    <source>
        <dbReference type="ARBA" id="ARBA00023136"/>
    </source>
</evidence>
<evidence type="ECO:0000259" key="7">
    <source>
        <dbReference type="Pfam" id="PF00487"/>
    </source>
</evidence>
<dbReference type="InterPro" id="IPR012171">
    <property type="entry name" value="Fatty_acid_desaturase"/>
</dbReference>
<dbReference type="PANTHER" id="PTHR32100">
    <property type="entry name" value="OMEGA-6 FATTY ACID DESATURASE, CHLOROPLASTIC"/>
    <property type="match status" value="1"/>
</dbReference>
<dbReference type="GO" id="GO:0016020">
    <property type="term" value="C:membrane"/>
    <property type="evidence" value="ECO:0007669"/>
    <property type="project" value="UniProtKB-SubCell"/>
</dbReference>
<feature type="domain" description="Fatty acid desaturase N-terminal" evidence="8">
    <location>
        <begin position="9"/>
        <end position="70"/>
    </location>
</feature>
<evidence type="ECO:0000256" key="2">
    <source>
        <dbReference type="ARBA" id="ARBA00005189"/>
    </source>
</evidence>
<dbReference type="InterPro" id="IPR005804">
    <property type="entry name" value="FA_desaturase_dom"/>
</dbReference>
<comment type="similarity">
    <text evidence="3">Belongs to the fatty acid desaturase type 1 family.</text>
</comment>
<feature type="transmembrane region" description="Helical" evidence="6">
    <location>
        <begin position="272"/>
        <end position="292"/>
    </location>
</feature>
<keyword evidence="5 6" id="KW-0472">Membrane</keyword>
<evidence type="ECO:0000256" key="4">
    <source>
        <dbReference type="ARBA" id="ARBA00023002"/>
    </source>
</evidence>
<keyword evidence="10" id="KW-1185">Reference proteome</keyword>
<dbReference type="Proteomes" id="UP001210925">
    <property type="component" value="Unassembled WGS sequence"/>
</dbReference>
<organism evidence="9 10">
    <name type="scientific">Boothiomyces macroporosus</name>
    <dbReference type="NCBI Taxonomy" id="261099"/>
    <lineage>
        <taxon>Eukaryota</taxon>
        <taxon>Fungi</taxon>
        <taxon>Fungi incertae sedis</taxon>
        <taxon>Chytridiomycota</taxon>
        <taxon>Chytridiomycota incertae sedis</taxon>
        <taxon>Chytridiomycetes</taxon>
        <taxon>Rhizophydiales</taxon>
        <taxon>Terramycetaceae</taxon>
        <taxon>Boothiomyces</taxon>
    </lineage>
</organism>
<dbReference type="Pfam" id="PF11960">
    <property type="entry name" value="DUF3474"/>
    <property type="match status" value="1"/>
</dbReference>
<dbReference type="InterPro" id="IPR021863">
    <property type="entry name" value="FAS_N"/>
</dbReference>
<evidence type="ECO:0000256" key="3">
    <source>
        <dbReference type="ARBA" id="ARBA00009295"/>
    </source>
</evidence>
<dbReference type="EMBL" id="JADGKB010000014">
    <property type="protein sequence ID" value="KAJ3259950.1"/>
    <property type="molecule type" value="Genomic_DNA"/>
</dbReference>
<evidence type="ECO:0000313" key="10">
    <source>
        <dbReference type="Proteomes" id="UP001210925"/>
    </source>
</evidence>
<feature type="transmembrane region" description="Helical" evidence="6">
    <location>
        <begin position="120"/>
        <end position="141"/>
    </location>
</feature>
<sequence length="396" mass="45586">MVRSRKEAENKSSSDRAVKGKLADEKFAKEWKPPTFTLKQIRDCVPAHCFKRDTLKSLSHVVVDAAMASALFYGALHIRYLDLQLQPMAWAAYWFAQGVVCTGLWVLAHECGHSAFSDYSIVNNSVGFILHTALLVPYFSWKYTHSKHHKGTNNLEKDQVFVPPSRRRVERHYKMPLSGSVDPLYSGESLFEDAPLYNVVQVVFMLLLGWPLYILKNVTSQKHKQWVSHFFPNAPIFDAREYYGVVYSNIGIAMMLGVLGSLIYKFGGLAVFAYYGIPYLFVNMWLVLITYLQHTDPTVPKYRGKEWDFMRGALGTVDRDFGILNYFFHHITDTHVVHHLFSTMPFYHAQEATAAVKEFLGPYYLFDSKPFYEAVFDCNATCKFVEDEGDIVWFKH</sequence>
<dbReference type="AlphaFoldDB" id="A0AAD5Y9V1"/>
<evidence type="ECO:0000259" key="8">
    <source>
        <dbReference type="Pfam" id="PF11960"/>
    </source>
</evidence>
<proteinExistence type="inferred from homology"/>
<comment type="pathway">
    <text evidence="2">Lipid metabolism.</text>
</comment>
<comment type="subcellular location">
    <subcellularLocation>
        <location evidence="1">Membrane</location>
    </subcellularLocation>
</comment>
<protein>
    <submittedName>
        <fullName evidence="9">Delta(12)-fatty-acid desaturase</fullName>
    </submittedName>
</protein>
<keyword evidence="6" id="KW-0812">Transmembrane</keyword>
<feature type="transmembrane region" description="Helical" evidence="6">
    <location>
        <begin position="245"/>
        <end position="266"/>
    </location>
</feature>
<keyword evidence="6" id="KW-1133">Transmembrane helix</keyword>
<evidence type="ECO:0000313" key="9">
    <source>
        <dbReference type="EMBL" id="KAJ3259950.1"/>
    </source>
</evidence>
<evidence type="ECO:0000256" key="6">
    <source>
        <dbReference type="SAM" id="Phobius"/>
    </source>
</evidence>
<accession>A0AAD5Y9V1</accession>
<dbReference type="GO" id="GO:0006629">
    <property type="term" value="P:lipid metabolic process"/>
    <property type="evidence" value="ECO:0007669"/>
    <property type="project" value="InterPro"/>
</dbReference>
<reference evidence="9" key="1">
    <citation type="submission" date="2020-05" db="EMBL/GenBank/DDBJ databases">
        <title>Phylogenomic resolution of chytrid fungi.</title>
        <authorList>
            <person name="Stajich J.E."/>
            <person name="Amses K."/>
            <person name="Simmons R."/>
            <person name="Seto K."/>
            <person name="Myers J."/>
            <person name="Bonds A."/>
            <person name="Quandt C.A."/>
            <person name="Barry K."/>
            <person name="Liu P."/>
            <person name="Grigoriev I."/>
            <person name="Longcore J.E."/>
            <person name="James T.Y."/>
        </authorList>
    </citation>
    <scope>NUCLEOTIDE SEQUENCE</scope>
    <source>
        <strain evidence="9">PLAUS21</strain>
    </source>
</reference>
<comment type="caution">
    <text evidence="9">The sequence shown here is derived from an EMBL/GenBank/DDBJ whole genome shotgun (WGS) entry which is preliminary data.</text>
</comment>
<feature type="domain" description="Fatty acid desaturase" evidence="7">
    <location>
        <begin position="89"/>
        <end position="365"/>
    </location>
</feature>
<feature type="transmembrane region" description="Helical" evidence="6">
    <location>
        <begin position="196"/>
        <end position="215"/>
    </location>
</feature>
<name>A0AAD5Y9V1_9FUNG</name>
<keyword evidence="4" id="KW-0560">Oxidoreductase</keyword>
<dbReference type="CDD" id="cd03507">
    <property type="entry name" value="Delta12-FADS-like"/>
    <property type="match status" value="1"/>
</dbReference>
<feature type="transmembrane region" description="Helical" evidence="6">
    <location>
        <begin position="90"/>
        <end position="108"/>
    </location>
</feature>
<gene>
    <name evidence="9" type="primary">FAD2</name>
    <name evidence="9" type="ORF">HK103_001460</name>
</gene>
<evidence type="ECO:0000256" key="1">
    <source>
        <dbReference type="ARBA" id="ARBA00004370"/>
    </source>
</evidence>
<feature type="transmembrane region" description="Helical" evidence="6">
    <location>
        <begin position="61"/>
        <end position="78"/>
    </location>
</feature>
<dbReference type="Pfam" id="PF00487">
    <property type="entry name" value="FA_desaturase"/>
    <property type="match status" value="1"/>
</dbReference>